<gene>
    <name evidence="1" type="ORF">CCAP1982_LOCUS6622</name>
</gene>
<dbReference type="Proteomes" id="UP000606786">
    <property type="component" value="Unassembled WGS sequence"/>
</dbReference>
<dbReference type="AlphaFoldDB" id="A0A811UJX7"/>
<protein>
    <submittedName>
        <fullName evidence="1">(Mediterranean fruit fly) hypothetical protein</fullName>
    </submittedName>
</protein>
<keyword evidence="2" id="KW-1185">Reference proteome</keyword>
<dbReference type="EMBL" id="CAJHJT010000012">
    <property type="protein sequence ID" value="CAD6998005.1"/>
    <property type="molecule type" value="Genomic_DNA"/>
</dbReference>
<evidence type="ECO:0000313" key="1">
    <source>
        <dbReference type="EMBL" id="CAD6998005.1"/>
    </source>
</evidence>
<proteinExistence type="predicted"/>
<accession>A0A811UJX7</accession>
<name>A0A811UJX7_CERCA</name>
<organism evidence="1 2">
    <name type="scientific">Ceratitis capitata</name>
    <name type="common">Mediterranean fruit fly</name>
    <name type="synonym">Tephritis capitata</name>
    <dbReference type="NCBI Taxonomy" id="7213"/>
    <lineage>
        <taxon>Eukaryota</taxon>
        <taxon>Metazoa</taxon>
        <taxon>Ecdysozoa</taxon>
        <taxon>Arthropoda</taxon>
        <taxon>Hexapoda</taxon>
        <taxon>Insecta</taxon>
        <taxon>Pterygota</taxon>
        <taxon>Neoptera</taxon>
        <taxon>Endopterygota</taxon>
        <taxon>Diptera</taxon>
        <taxon>Brachycera</taxon>
        <taxon>Muscomorpha</taxon>
        <taxon>Tephritoidea</taxon>
        <taxon>Tephritidae</taxon>
        <taxon>Ceratitis</taxon>
        <taxon>Ceratitis</taxon>
    </lineage>
</organism>
<reference evidence="1" key="1">
    <citation type="submission" date="2020-11" db="EMBL/GenBank/DDBJ databases">
        <authorList>
            <person name="Whitehead M."/>
        </authorList>
    </citation>
    <scope>NUCLEOTIDE SEQUENCE</scope>
    <source>
        <strain evidence="1">EGII</strain>
    </source>
</reference>
<sequence>MISATIMTTLVNCVRNVVTTSGEYYRRMAPVSSSKASFAIKLINQPNNQAAATARGKTSDKTEKVNGVLSECACGGD</sequence>
<comment type="caution">
    <text evidence="1">The sequence shown here is derived from an EMBL/GenBank/DDBJ whole genome shotgun (WGS) entry which is preliminary data.</text>
</comment>
<evidence type="ECO:0000313" key="2">
    <source>
        <dbReference type="Proteomes" id="UP000606786"/>
    </source>
</evidence>